<organism evidence="2 4">
    <name type="scientific">Rotaria sordida</name>
    <dbReference type="NCBI Taxonomy" id="392033"/>
    <lineage>
        <taxon>Eukaryota</taxon>
        <taxon>Metazoa</taxon>
        <taxon>Spiralia</taxon>
        <taxon>Gnathifera</taxon>
        <taxon>Rotifera</taxon>
        <taxon>Eurotatoria</taxon>
        <taxon>Bdelloidea</taxon>
        <taxon>Philodinida</taxon>
        <taxon>Philodinidae</taxon>
        <taxon>Rotaria</taxon>
    </lineage>
</organism>
<dbReference type="Proteomes" id="UP000663882">
    <property type="component" value="Unassembled WGS sequence"/>
</dbReference>
<protein>
    <submittedName>
        <fullName evidence="2">Uncharacterized protein</fullName>
    </submittedName>
</protein>
<evidence type="ECO:0000313" key="3">
    <source>
        <dbReference type="EMBL" id="CAF3757189.1"/>
    </source>
</evidence>
<evidence type="ECO:0000313" key="4">
    <source>
        <dbReference type="Proteomes" id="UP000663882"/>
    </source>
</evidence>
<dbReference type="AlphaFoldDB" id="A0A813X5E2"/>
<comment type="caution">
    <text evidence="2">The sequence shown here is derived from an EMBL/GenBank/DDBJ whole genome shotgun (WGS) entry which is preliminary data.</text>
</comment>
<dbReference type="EMBL" id="CAJOAX010001930">
    <property type="protein sequence ID" value="CAF3757189.1"/>
    <property type="molecule type" value="Genomic_DNA"/>
</dbReference>
<feature type="region of interest" description="Disordered" evidence="1">
    <location>
        <begin position="219"/>
        <end position="238"/>
    </location>
</feature>
<sequence>MATSNVTEIKSDHVIAWLDKNMGVSQNNRPSKKGLASSANVDCIPSNERSHDINYLIHTDDPYINDEQWNDLIINVLQMFTDEEKCIKFTDDNLMTNKQPFLIVSGQIGVSFVPKIYQKLSGYIYAFCGQRHTHEWTGEYLNHIEIYDDETGFFAKVLIDIGIYYLKKGEEETSNLTSSIKYLEWARRLFTRAAQLDGNKRKDYLDIIDETLTVLKASQSNNNNDDQMEQIAQDTNEG</sequence>
<proteinExistence type="predicted"/>
<gene>
    <name evidence="3" type="ORF">OTI717_LOCUS15913</name>
    <name evidence="2" type="ORF">RFH988_LOCUS7088</name>
</gene>
<reference evidence="2" key="1">
    <citation type="submission" date="2021-02" db="EMBL/GenBank/DDBJ databases">
        <authorList>
            <person name="Nowell W R."/>
        </authorList>
    </citation>
    <scope>NUCLEOTIDE SEQUENCE</scope>
</reference>
<dbReference type="OrthoDB" id="10034852at2759"/>
<accession>A0A813X5E2</accession>
<dbReference type="Proteomes" id="UP000663823">
    <property type="component" value="Unassembled WGS sequence"/>
</dbReference>
<evidence type="ECO:0000313" key="2">
    <source>
        <dbReference type="EMBL" id="CAF0863423.1"/>
    </source>
</evidence>
<name>A0A813X5E2_9BILA</name>
<dbReference type="EMBL" id="CAJNOO010000221">
    <property type="protein sequence ID" value="CAF0863423.1"/>
    <property type="molecule type" value="Genomic_DNA"/>
</dbReference>
<evidence type="ECO:0000256" key="1">
    <source>
        <dbReference type="SAM" id="MobiDB-lite"/>
    </source>
</evidence>